<protein>
    <recommendedName>
        <fullName evidence="3">Cold shock domain-containing protein</fullName>
    </recommendedName>
</protein>
<dbReference type="AlphaFoldDB" id="A0A937G004"/>
<evidence type="ECO:0000313" key="1">
    <source>
        <dbReference type="EMBL" id="MBL6447593.1"/>
    </source>
</evidence>
<organism evidence="1 2">
    <name type="scientific">Fulvivirga marina</name>
    <dbReference type="NCBI Taxonomy" id="2494733"/>
    <lineage>
        <taxon>Bacteria</taxon>
        <taxon>Pseudomonadati</taxon>
        <taxon>Bacteroidota</taxon>
        <taxon>Cytophagia</taxon>
        <taxon>Cytophagales</taxon>
        <taxon>Fulvivirgaceae</taxon>
        <taxon>Fulvivirga</taxon>
    </lineage>
</organism>
<evidence type="ECO:0000313" key="2">
    <source>
        <dbReference type="Proteomes" id="UP000614216"/>
    </source>
</evidence>
<evidence type="ECO:0008006" key="3">
    <source>
        <dbReference type="Google" id="ProtNLM"/>
    </source>
</evidence>
<proteinExistence type="predicted"/>
<gene>
    <name evidence="1" type="ORF">JMN32_14840</name>
</gene>
<accession>A0A937G004</accession>
<dbReference type="Gene3D" id="2.40.50.140">
    <property type="entry name" value="Nucleic acid-binding proteins"/>
    <property type="match status" value="1"/>
</dbReference>
<keyword evidence="2" id="KW-1185">Reference proteome</keyword>
<name>A0A937G004_9BACT</name>
<dbReference type="InterPro" id="IPR012340">
    <property type="entry name" value="NA-bd_OB-fold"/>
</dbReference>
<reference evidence="1" key="1">
    <citation type="submission" date="2021-01" db="EMBL/GenBank/DDBJ databases">
        <title>Fulvivirga kasyanovii gen. nov., sp nov., a novel member of the phylum Bacteroidetes isolated from seawater in a mussel farm.</title>
        <authorList>
            <person name="Zhao L.-H."/>
            <person name="Wang Z.-J."/>
        </authorList>
    </citation>
    <scope>NUCLEOTIDE SEQUENCE</scope>
    <source>
        <strain evidence="1">29W222</strain>
    </source>
</reference>
<dbReference type="EMBL" id="JAEUGD010000045">
    <property type="protein sequence ID" value="MBL6447593.1"/>
    <property type="molecule type" value="Genomic_DNA"/>
</dbReference>
<comment type="caution">
    <text evidence="1">The sequence shown here is derived from an EMBL/GenBank/DDBJ whole genome shotgun (WGS) entry which is preliminary data.</text>
</comment>
<sequence>MKGIIIEYFEDKGFGFLKDSKQIKRFFHISQIMEKKKFTENLEDYYYTDWVERKCYVVNFTPFENEKGLSAIDINFTNQIFNDKISQTEFEAEITDFKYDTASLTRTVSGIKKGNPSPLGATAGSNGTYRIGYPEVLRQLNIYFRRIDDIGWGTIDVRDLALNINSRTKVTQKLTQELERHLVGKSTKIASNGKEWFLKDSAVLKI</sequence>
<dbReference type="RefSeq" id="WP_202857133.1">
    <property type="nucleotide sequence ID" value="NZ_JAEUGD010000045.1"/>
</dbReference>
<dbReference type="Proteomes" id="UP000614216">
    <property type="component" value="Unassembled WGS sequence"/>
</dbReference>